<dbReference type="OrthoDB" id="5030973at2759"/>
<dbReference type="Proteomes" id="UP000234474">
    <property type="component" value="Unassembled WGS sequence"/>
</dbReference>
<dbReference type="GeneID" id="36538738"/>
<dbReference type="AlphaFoldDB" id="A0A2I1BVT4"/>
<dbReference type="STRING" id="1392255.A0A2I1BVT4"/>
<proteinExistence type="predicted"/>
<gene>
    <name evidence="1" type="ORF">P174DRAFT_507741</name>
</gene>
<reference evidence="2" key="1">
    <citation type="journal article" date="2018" name="Proc. Natl. Acad. Sci. U.S.A.">
        <title>Linking secondary metabolites to gene clusters through genome sequencing of six diverse Aspergillus species.</title>
        <authorList>
            <person name="Kaerboelling I."/>
            <person name="Vesth T.C."/>
            <person name="Frisvad J.C."/>
            <person name="Nybo J.L."/>
            <person name="Theobald S."/>
            <person name="Kuo A."/>
            <person name="Bowyer P."/>
            <person name="Matsuda Y."/>
            <person name="Mondo S."/>
            <person name="Lyhne E.K."/>
            <person name="Kogle M.E."/>
            <person name="Clum A."/>
            <person name="Lipzen A."/>
            <person name="Salamov A."/>
            <person name="Ngan C.Y."/>
            <person name="Daum C."/>
            <person name="Chiniquy J."/>
            <person name="Barry K."/>
            <person name="LaButti K."/>
            <person name="Haridas S."/>
            <person name="Simmons B.A."/>
            <person name="Magnuson J.K."/>
            <person name="Mortensen U.H."/>
            <person name="Larsen T.O."/>
            <person name="Grigoriev I.V."/>
            <person name="Baker S.E."/>
            <person name="Andersen M.R."/>
        </authorList>
    </citation>
    <scope>NUCLEOTIDE SEQUENCE [LARGE SCALE GENOMIC DNA]</scope>
    <source>
        <strain evidence="2">IBT 16806</strain>
    </source>
</reference>
<dbReference type="EMBL" id="MSZS01000010">
    <property type="protein sequence ID" value="PKX89476.1"/>
    <property type="molecule type" value="Genomic_DNA"/>
</dbReference>
<evidence type="ECO:0000313" key="2">
    <source>
        <dbReference type="Proteomes" id="UP000234474"/>
    </source>
</evidence>
<protein>
    <submittedName>
        <fullName evidence="1">Uncharacterized protein</fullName>
    </submittedName>
</protein>
<accession>A0A2I1BVT4</accession>
<dbReference type="OMA" id="DANMHTL"/>
<name>A0A2I1BVT4_ASPN1</name>
<organism evidence="1 2">
    <name type="scientific">Aspergillus novofumigatus (strain IBT 16806)</name>
    <dbReference type="NCBI Taxonomy" id="1392255"/>
    <lineage>
        <taxon>Eukaryota</taxon>
        <taxon>Fungi</taxon>
        <taxon>Dikarya</taxon>
        <taxon>Ascomycota</taxon>
        <taxon>Pezizomycotina</taxon>
        <taxon>Eurotiomycetes</taxon>
        <taxon>Eurotiomycetidae</taxon>
        <taxon>Eurotiales</taxon>
        <taxon>Aspergillaceae</taxon>
        <taxon>Aspergillus</taxon>
        <taxon>Aspergillus subgen. Fumigati</taxon>
    </lineage>
</organism>
<dbReference type="VEuPathDB" id="FungiDB:P174DRAFT_507741"/>
<keyword evidence="2" id="KW-1185">Reference proteome</keyword>
<evidence type="ECO:0000313" key="1">
    <source>
        <dbReference type="EMBL" id="PKX89476.1"/>
    </source>
</evidence>
<dbReference type="RefSeq" id="XP_024678071.1">
    <property type="nucleotide sequence ID" value="XM_024831401.1"/>
</dbReference>
<comment type="caution">
    <text evidence="1">The sequence shown here is derived from an EMBL/GenBank/DDBJ whole genome shotgun (WGS) entry which is preliminary data.</text>
</comment>
<sequence length="262" mass="28394">MAAEQIPLFTIPLDVVQDSAGYHTRNEPGERQRQNIIDDLCSGFLLQATLQGAVHGTLTPGGDPATLLVMQFYFQGHTAKRRFRTAEIKIRFADQESPLYADPEVMGLWPQGDFSFNPSEVDMNDSKGGSATITGAPLAFSWDSVEAGHNVVRITLEENGDQKEGIIPSISTAILLKRKAADACFTAQVEVQAQADIRYATAMRIRDLSGNSPVNDPVVFDPNCQPTMAVKDASHLEGEKLESFVTATSTTVLPTIKNVAGV</sequence>